<protein>
    <submittedName>
        <fullName evidence="10">Alkaline phosphatase</fullName>
    </submittedName>
</protein>
<comment type="cofactor">
    <cofactor evidence="8">
        <name>Zn(2+)</name>
        <dbReference type="ChEBI" id="CHEBI:29105"/>
    </cofactor>
    <text evidence="8">Binds 2 Zn(2+) ions.</text>
</comment>
<comment type="similarity">
    <text evidence="1 9">Belongs to the alkaline phosphatase family.</text>
</comment>
<keyword evidence="4" id="KW-0378">Hydrolase</keyword>
<reference evidence="10" key="1">
    <citation type="journal article" date="2020" name="mSystems">
        <title>Genome- and Community-Level Interaction Insights into Carbon Utilization and Element Cycling Functions of Hydrothermarchaeota in Hydrothermal Sediment.</title>
        <authorList>
            <person name="Zhou Z."/>
            <person name="Liu Y."/>
            <person name="Xu W."/>
            <person name="Pan J."/>
            <person name="Luo Z.H."/>
            <person name="Li M."/>
        </authorList>
    </citation>
    <scope>NUCLEOTIDE SEQUENCE [LARGE SCALE GENOMIC DNA]</scope>
    <source>
        <strain evidence="10">SpSt-381</strain>
    </source>
</reference>
<feature type="binding site" evidence="8">
    <location>
        <position position="364"/>
    </location>
    <ligand>
        <name>Zn(2+)</name>
        <dbReference type="ChEBI" id="CHEBI:29105"/>
        <label>2</label>
    </ligand>
</feature>
<dbReference type="SUPFAM" id="SSF53649">
    <property type="entry name" value="Alkaline phosphatase-like"/>
    <property type="match status" value="1"/>
</dbReference>
<feature type="binding site" evidence="8">
    <location>
        <position position="193"/>
    </location>
    <ligand>
        <name>Mg(2+)</name>
        <dbReference type="ChEBI" id="CHEBI:18420"/>
    </ligand>
</feature>
<dbReference type="PRINTS" id="PR00113">
    <property type="entry name" value="ALKPHPHTASE"/>
</dbReference>
<dbReference type="InterPro" id="IPR001952">
    <property type="entry name" value="Alkaline_phosphatase"/>
</dbReference>
<feature type="binding site" evidence="8">
    <location>
        <position position="191"/>
    </location>
    <ligand>
        <name>Mg(2+)</name>
        <dbReference type="ChEBI" id="CHEBI:18420"/>
    </ligand>
</feature>
<dbReference type="Pfam" id="PF00245">
    <property type="entry name" value="Alk_phosphatase"/>
    <property type="match status" value="1"/>
</dbReference>
<evidence type="ECO:0000256" key="4">
    <source>
        <dbReference type="ARBA" id="ARBA00022801"/>
    </source>
</evidence>
<dbReference type="PANTHER" id="PTHR11596">
    <property type="entry name" value="ALKALINE PHOSPHATASE"/>
    <property type="match status" value="1"/>
</dbReference>
<feature type="binding site" evidence="8">
    <location>
        <position position="100"/>
    </location>
    <ligand>
        <name>Zn(2+)</name>
        <dbReference type="ChEBI" id="CHEBI:29105"/>
        <label>2</label>
    </ligand>
</feature>
<comment type="caution">
    <text evidence="10">The sequence shown here is derived from an EMBL/GenBank/DDBJ whole genome shotgun (WGS) entry which is preliminary data.</text>
</comment>
<keyword evidence="5 8" id="KW-0862">Zinc</keyword>
<dbReference type="InterPro" id="IPR017850">
    <property type="entry name" value="Alkaline_phosphatase_core_sf"/>
</dbReference>
<dbReference type="CDD" id="cd16012">
    <property type="entry name" value="ALP"/>
    <property type="match status" value="1"/>
</dbReference>
<feature type="binding site" evidence="8">
    <location>
        <position position="459"/>
    </location>
    <ligand>
        <name>Zn(2+)</name>
        <dbReference type="ChEBI" id="CHEBI:29105"/>
        <label>2</label>
    </ligand>
</feature>
<keyword evidence="3 8" id="KW-0479">Metal-binding</keyword>
<gene>
    <name evidence="10" type="ORF">ENR23_00240</name>
</gene>
<keyword evidence="6 8" id="KW-0460">Magnesium</keyword>
<feature type="binding site" evidence="8">
    <location>
        <position position="365"/>
    </location>
    <ligand>
        <name>Zn(2+)</name>
        <dbReference type="ChEBI" id="CHEBI:29105"/>
        <label>2</label>
    </ligand>
</feature>
<dbReference type="SMART" id="SM00098">
    <property type="entry name" value="alkPPc"/>
    <property type="match status" value="1"/>
</dbReference>
<evidence type="ECO:0000256" key="7">
    <source>
        <dbReference type="PIRSR" id="PIRSR601952-1"/>
    </source>
</evidence>
<organism evidence="10">
    <name type="scientific">Eiseniibacteriota bacterium</name>
    <dbReference type="NCBI Taxonomy" id="2212470"/>
    <lineage>
        <taxon>Bacteria</taxon>
        <taxon>Candidatus Eiseniibacteriota</taxon>
    </lineage>
</organism>
<evidence type="ECO:0000256" key="9">
    <source>
        <dbReference type="RuleBase" id="RU003946"/>
    </source>
</evidence>
<dbReference type="GO" id="GO:0046872">
    <property type="term" value="F:metal ion binding"/>
    <property type="evidence" value="ECO:0007669"/>
    <property type="project" value="UniProtKB-KW"/>
</dbReference>
<dbReference type="PANTHER" id="PTHR11596:SF5">
    <property type="entry name" value="ALKALINE PHOSPHATASE"/>
    <property type="match status" value="1"/>
</dbReference>
<evidence type="ECO:0000256" key="5">
    <source>
        <dbReference type="ARBA" id="ARBA00022833"/>
    </source>
</evidence>
<comment type="cofactor">
    <cofactor evidence="8">
        <name>Mg(2+)</name>
        <dbReference type="ChEBI" id="CHEBI:18420"/>
    </cofactor>
    <text evidence="8">Binds 1 Mg(2+) ion.</text>
</comment>
<dbReference type="EMBL" id="DSQF01000001">
    <property type="protein sequence ID" value="HGZ41857.1"/>
    <property type="molecule type" value="Genomic_DNA"/>
</dbReference>
<dbReference type="InterPro" id="IPR018299">
    <property type="entry name" value="Alkaline_phosphatase_AS"/>
</dbReference>
<dbReference type="GO" id="GO:0004035">
    <property type="term" value="F:alkaline phosphatase activity"/>
    <property type="evidence" value="ECO:0007669"/>
    <property type="project" value="TreeGrafter"/>
</dbReference>
<evidence type="ECO:0000256" key="2">
    <source>
        <dbReference type="ARBA" id="ARBA00022553"/>
    </source>
</evidence>
<evidence type="ECO:0000256" key="3">
    <source>
        <dbReference type="ARBA" id="ARBA00022723"/>
    </source>
</evidence>
<feature type="binding site" evidence="8">
    <location>
        <position position="326"/>
    </location>
    <ligand>
        <name>Zn(2+)</name>
        <dbReference type="ChEBI" id="CHEBI:29105"/>
        <label>2</label>
    </ligand>
</feature>
<feature type="binding site" evidence="8">
    <location>
        <position position="100"/>
    </location>
    <ligand>
        <name>Mg(2+)</name>
        <dbReference type="ChEBI" id="CHEBI:18420"/>
    </ligand>
</feature>
<dbReference type="AlphaFoldDB" id="A0A832MII9"/>
<keyword evidence="2" id="KW-0597">Phosphoprotein</keyword>
<feature type="active site" description="Phosphoserine intermediate" evidence="7">
    <location>
        <position position="140"/>
    </location>
</feature>
<proteinExistence type="inferred from homology"/>
<dbReference type="Gene3D" id="3.40.720.10">
    <property type="entry name" value="Alkaline Phosphatase, subunit A"/>
    <property type="match status" value="1"/>
</dbReference>
<feature type="binding site" evidence="8">
    <location>
        <position position="322"/>
    </location>
    <ligand>
        <name>Zn(2+)</name>
        <dbReference type="ChEBI" id="CHEBI:29105"/>
        <label>2</label>
    </ligand>
</feature>
<feature type="binding site" evidence="8">
    <location>
        <position position="317"/>
    </location>
    <ligand>
        <name>Mg(2+)</name>
        <dbReference type="ChEBI" id="CHEBI:18420"/>
    </ligand>
</feature>
<name>A0A832MII9_UNCEI</name>
<accession>A0A832MII9</accession>
<evidence type="ECO:0000313" key="10">
    <source>
        <dbReference type="EMBL" id="HGZ41857.1"/>
    </source>
</evidence>
<evidence type="ECO:0000256" key="6">
    <source>
        <dbReference type="ARBA" id="ARBA00022842"/>
    </source>
</evidence>
<evidence type="ECO:0000256" key="8">
    <source>
        <dbReference type="PIRSR" id="PIRSR601952-2"/>
    </source>
</evidence>
<dbReference type="PROSITE" id="PS00123">
    <property type="entry name" value="ALKALINE_PHOSPHATASE"/>
    <property type="match status" value="1"/>
</dbReference>
<evidence type="ECO:0000256" key="1">
    <source>
        <dbReference type="ARBA" id="ARBA00005984"/>
    </source>
</evidence>
<dbReference type="Gene3D" id="1.10.60.40">
    <property type="match status" value="1"/>
</dbReference>
<sequence length="517" mass="53118">MTNFADRSAPRAAPRGARAAAMAHAASHRDVPSAPGGRVSAFNPIAGRRFDRPGRRAACAMLRAVAVALVVSFPAGAAAAGAAPPAVAGRPRNVIFMIGDGFGPAYVALAREVAGRPLALDPHLVGSSATASSDARVTDSGAAATALACGVQAPNLAIGVCAGGLPRRSILEAAEARGLATGLVATSRITHATPAAFAAHVPKREAEDDIAAQMVRQGIEVVLGGGARHFRPYAAGGRRDDGRDLLAEARRRGIEVVADRDGLARAGRGPLLGLFADSHMSYAFERDAAREPSLVEMTEAALARLAVDPDGFFLMVEGSRIDHAGHVHDAAAAAREAIEFDEAFAASLAFARRDGRTLVVVTADHETGGLSLGRALDGRAVYDWRPGVLRGVRRSATAMAERVGRGDDPRVVLAEDAGLADLSDEEAAGIRAAAGESRVLAIAEAVNRRALVAWTTTGHTGVDVPVWAFGPGAERFAGTRRIDELGRAVAAALGLSIGDVLETAAAPAGGAAPRREP</sequence>